<comment type="caution">
    <text evidence="2">The sequence shown here is derived from an EMBL/GenBank/DDBJ whole genome shotgun (WGS) entry which is preliminary data.</text>
</comment>
<evidence type="ECO:0000313" key="3">
    <source>
        <dbReference type="Proteomes" id="UP001253595"/>
    </source>
</evidence>
<evidence type="ECO:0008006" key="4">
    <source>
        <dbReference type="Google" id="ProtNLM"/>
    </source>
</evidence>
<protein>
    <recommendedName>
        <fullName evidence="4">Solute-binding protein family 3/N-terminal domain-containing protein</fullName>
    </recommendedName>
</protein>
<feature type="signal peptide" evidence="1">
    <location>
        <begin position="1"/>
        <end position="21"/>
    </location>
</feature>
<keyword evidence="1" id="KW-0732">Signal</keyword>
<dbReference type="SUPFAM" id="SSF53850">
    <property type="entry name" value="Periplasmic binding protein-like II"/>
    <property type="match status" value="1"/>
</dbReference>
<dbReference type="Proteomes" id="UP001253595">
    <property type="component" value="Unassembled WGS sequence"/>
</dbReference>
<feature type="chain" id="PRO_5047414947" description="Solute-binding protein family 3/N-terminal domain-containing protein" evidence="1">
    <location>
        <begin position="22"/>
        <end position="298"/>
    </location>
</feature>
<accession>A0ABU1UU86</accession>
<organism evidence="2 3">
    <name type="scientific">Cellvibrio fibrivorans</name>
    <dbReference type="NCBI Taxonomy" id="126350"/>
    <lineage>
        <taxon>Bacteria</taxon>
        <taxon>Pseudomonadati</taxon>
        <taxon>Pseudomonadota</taxon>
        <taxon>Gammaproteobacteria</taxon>
        <taxon>Cellvibrionales</taxon>
        <taxon>Cellvibrionaceae</taxon>
        <taxon>Cellvibrio</taxon>
    </lineage>
</organism>
<gene>
    <name evidence="2" type="ORF">J2X05_000737</name>
</gene>
<reference evidence="2 3" key="1">
    <citation type="submission" date="2023-07" db="EMBL/GenBank/DDBJ databases">
        <title>Sorghum-associated microbial communities from plants grown in Nebraska, USA.</title>
        <authorList>
            <person name="Schachtman D."/>
        </authorList>
    </citation>
    <scope>NUCLEOTIDE SEQUENCE [LARGE SCALE GENOMIC DNA]</scope>
    <source>
        <strain evidence="2 3">BE190</strain>
    </source>
</reference>
<dbReference type="EMBL" id="JAVDVX010000001">
    <property type="protein sequence ID" value="MDR7088734.1"/>
    <property type="molecule type" value="Genomic_DNA"/>
</dbReference>
<evidence type="ECO:0000313" key="2">
    <source>
        <dbReference type="EMBL" id="MDR7088734.1"/>
    </source>
</evidence>
<dbReference type="RefSeq" id="WP_310068743.1">
    <property type="nucleotide sequence ID" value="NZ_JAVDVX010000001.1"/>
</dbReference>
<sequence length="298" mass="33931">MKNKWFCYLALLLLPSSPALAEFVVSHRAPFTEGDKHHIYSTELLRLALEKTRKEYGNFALRPIPPRNYARALKAAVDDAYPNLIIETSYEQALTHHAKLDFINFPMDLGVLGYRVCFINPKLKASGKKITSLEDLRQYTFAHGVGWADTIIFRHNGLKVQEIDNYDGMFLMVIGGRVDFFCRGANEILGEMEQFSQLKELDIDEQFLLVYPLPRFFYLNGKNKLAKKRIELGLQRAYADGSLQALWGTHFLPSLALVDLGKRQVIPLQNPLLDNLEVSFVPDFMPLLDGAGKKPQPE</sequence>
<evidence type="ECO:0000256" key="1">
    <source>
        <dbReference type="SAM" id="SignalP"/>
    </source>
</evidence>
<proteinExistence type="predicted"/>
<name>A0ABU1UU86_9GAMM</name>
<keyword evidence="3" id="KW-1185">Reference proteome</keyword>